<evidence type="ECO:0000256" key="1">
    <source>
        <dbReference type="SAM" id="MobiDB-lite"/>
    </source>
</evidence>
<reference evidence="3" key="1">
    <citation type="journal article" date="2020" name="Curr. Biol.">
        <title>Chromatin organization in early land plants reveals an ancestral association between H3K27me3, transposons, and constitutive heterochromatin.</title>
        <authorList>
            <person name="Montgomery S.A."/>
            <person name="Tanizawa Y."/>
            <person name="Galik B."/>
            <person name="Wang N."/>
            <person name="Ito T."/>
            <person name="Mochizuki T."/>
            <person name="Akimcheva S."/>
            <person name="Bowman J.L."/>
            <person name="Cognat V."/>
            <person name="Marechal-Drouard L."/>
            <person name="Ekker H."/>
            <person name="Hong S.F."/>
            <person name="Kohchi T."/>
            <person name="Lin S.S."/>
            <person name="Liu L.D."/>
            <person name="Nakamura Y."/>
            <person name="Valeeva L.R."/>
            <person name="Shakirov E.V."/>
            <person name="Shippen D.E."/>
            <person name="Wei W.L."/>
            <person name="Yagura M."/>
            <person name="Yamaoka S."/>
            <person name="Yamato K.T."/>
            <person name="Liu C."/>
            <person name="Berger F."/>
        </authorList>
    </citation>
    <scope>NUCLEOTIDE SEQUENCE [LARGE SCALE GENOMIC DNA]</scope>
    <source>
        <strain evidence="3">Tak-1</strain>
    </source>
</reference>
<dbReference type="Proteomes" id="UP001162541">
    <property type="component" value="Chromosome 5"/>
</dbReference>
<dbReference type="EMBL" id="AP019870">
    <property type="protein sequence ID" value="BBN12515.1"/>
    <property type="molecule type" value="Genomic_DNA"/>
</dbReference>
<protein>
    <submittedName>
        <fullName evidence="2">Uncharacterized protein</fullName>
    </submittedName>
</protein>
<accession>A0AAF6BKI1</accession>
<name>A0AAF6BKI1_MARPO</name>
<evidence type="ECO:0000313" key="3">
    <source>
        <dbReference type="Proteomes" id="UP001162541"/>
    </source>
</evidence>
<sequence>MEDVVGGASSQPEVAVRAPPSTVPRGRRHRKAQTEFVEALERPKSRIAASRSFIRQIAQWGRSNPKAAIDLSLSRRHVRAQLPLPLRFAFSRQHLPPSAGRCSDCRCDDSCTPYRGFEGCFTFLPIGFGRRIDVH</sequence>
<proteinExistence type="predicted"/>
<dbReference type="AlphaFoldDB" id="A0AAF6BKI1"/>
<gene>
    <name evidence="2" type="ORF">Mp_5g20770</name>
</gene>
<evidence type="ECO:0000313" key="2">
    <source>
        <dbReference type="EMBL" id="BBN12515.1"/>
    </source>
</evidence>
<feature type="region of interest" description="Disordered" evidence="1">
    <location>
        <begin position="1"/>
        <end position="32"/>
    </location>
</feature>
<organism evidence="2 3">
    <name type="scientific">Marchantia polymorpha subsp. ruderalis</name>
    <dbReference type="NCBI Taxonomy" id="1480154"/>
    <lineage>
        <taxon>Eukaryota</taxon>
        <taxon>Viridiplantae</taxon>
        <taxon>Streptophyta</taxon>
        <taxon>Embryophyta</taxon>
        <taxon>Marchantiophyta</taxon>
        <taxon>Marchantiopsida</taxon>
        <taxon>Marchantiidae</taxon>
        <taxon>Marchantiales</taxon>
        <taxon>Marchantiaceae</taxon>
        <taxon>Marchantia</taxon>
    </lineage>
</organism>